<organism evidence="2 3">
    <name type="scientific">Brevibacterium metallidurans</name>
    <dbReference type="NCBI Taxonomy" id="1482676"/>
    <lineage>
        <taxon>Bacteria</taxon>
        <taxon>Bacillati</taxon>
        <taxon>Actinomycetota</taxon>
        <taxon>Actinomycetes</taxon>
        <taxon>Micrococcales</taxon>
        <taxon>Brevibacteriaceae</taxon>
        <taxon>Brevibacterium</taxon>
    </lineage>
</organism>
<accession>A0ABN0SMN8</accession>
<reference evidence="2 3" key="1">
    <citation type="submission" date="2024-01" db="EMBL/GenBank/DDBJ databases">
        <title>Characterization of antibiotic resistant novel bacterial strains and their environmental applications.</title>
        <authorList>
            <person name="Manzoor S."/>
            <person name="Abbas S."/>
            <person name="Arshad M."/>
            <person name="Ahmed I."/>
        </authorList>
    </citation>
    <scope>NUCLEOTIDE SEQUENCE [LARGE SCALE GENOMIC DNA]</scope>
    <source>
        <strain evidence="2 3">NCCP-602</strain>
    </source>
</reference>
<evidence type="ECO:0000313" key="3">
    <source>
        <dbReference type="Proteomes" id="UP001498238"/>
    </source>
</evidence>
<gene>
    <name evidence="2" type="ORF">NCCP602_13300</name>
</gene>
<evidence type="ECO:0000313" key="2">
    <source>
        <dbReference type="EMBL" id="GAA0035369.1"/>
    </source>
</evidence>
<dbReference type="InterPro" id="IPR054437">
    <property type="entry name" value="PspA-assoc_dom"/>
</dbReference>
<sequence length="94" mass="10124">MIIRIMGEGQFDVADVDQELLQKYDNQVEHAVESGDADEARTALSALHDYVVANGTPVSDDFLGTSDVVVPFVDATLEEISELLTGEGFIPDPA</sequence>
<name>A0ABN0SMN8_9MICO</name>
<evidence type="ECO:0000259" key="1">
    <source>
        <dbReference type="Pfam" id="PF22743"/>
    </source>
</evidence>
<dbReference type="EMBL" id="BAAAAF010000004">
    <property type="protein sequence ID" value="GAA0035369.1"/>
    <property type="molecule type" value="Genomic_DNA"/>
</dbReference>
<keyword evidence="3" id="KW-1185">Reference proteome</keyword>
<dbReference type="Pfam" id="PF22743">
    <property type="entry name" value="PspAA"/>
    <property type="match status" value="1"/>
</dbReference>
<protein>
    <recommendedName>
        <fullName evidence="1">PspA-associated domain-containing protein</fullName>
    </recommendedName>
</protein>
<proteinExistence type="predicted"/>
<feature type="domain" description="PspA-associated" evidence="1">
    <location>
        <begin position="1"/>
        <end position="92"/>
    </location>
</feature>
<dbReference type="Proteomes" id="UP001498238">
    <property type="component" value="Unassembled WGS sequence"/>
</dbReference>
<dbReference type="RefSeq" id="WP_422614414.1">
    <property type="nucleotide sequence ID" value="NZ_BAAAAF010000004.1"/>
</dbReference>
<comment type="caution">
    <text evidence="2">The sequence shown here is derived from an EMBL/GenBank/DDBJ whole genome shotgun (WGS) entry which is preliminary data.</text>
</comment>